<organism evidence="1 2">
    <name type="scientific">Loigolactobacillus jiayinensis</name>
    <dbReference type="NCBI Taxonomy" id="2486016"/>
    <lineage>
        <taxon>Bacteria</taxon>
        <taxon>Bacillati</taxon>
        <taxon>Bacillota</taxon>
        <taxon>Bacilli</taxon>
        <taxon>Lactobacillales</taxon>
        <taxon>Lactobacillaceae</taxon>
        <taxon>Loigolactobacillus</taxon>
    </lineage>
</organism>
<proteinExistence type="predicted"/>
<sequence>MVKKADKDINRGKLSRTPPDYLGRQAKIAWRKIVPFLEEQANVKRPDSALVEMYATQYEIYRNAYKHIRDHHEVQAIYKTVQNAAGEKIGTDFVGYKRNPMTSIYDSAIKNLAKVGSELGLSPKSRAELMEIIPEEKKSDGSVADQLKEFFANEN</sequence>
<dbReference type="NCBIfam" id="TIGR01558">
    <property type="entry name" value="sm_term_P27"/>
    <property type="match status" value="1"/>
</dbReference>
<evidence type="ECO:0000313" key="2">
    <source>
        <dbReference type="Proteomes" id="UP001596289"/>
    </source>
</evidence>
<dbReference type="Proteomes" id="UP001596289">
    <property type="component" value="Unassembled WGS sequence"/>
</dbReference>
<protein>
    <submittedName>
        <fullName evidence="1">Phage terminase small subunit P27 family</fullName>
    </submittedName>
</protein>
<dbReference type="Pfam" id="PF05119">
    <property type="entry name" value="Terminase_4"/>
    <property type="match status" value="1"/>
</dbReference>
<comment type="caution">
    <text evidence="1">The sequence shown here is derived from an EMBL/GenBank/DDBJ whole genome shotgun (WGS) entry which is preliminary data.</text>
</comment>
<evidence type="ECO:0000313" key="1">
    <source>
        <dbReference type="EMBL" id="MFC6170365.1"/>
    </source>
</evidence>
<dbReference type="EMBL" id="JBHSSL010000041">
    <property type="protein sequence ID" value="MFC6170365.1"/>
    <property type="molecule type" value="Genomic_DNA"/>
</dbReference>
<reference evidence="2" key="1">
    <citation type="journal article" date="2019" name="Int. J. Syst. Evol. Microbiol.">
        <title>The Global Catalogue of Microorganisms (GCM) 10K type strain sequencing project: providing services to taxonomists for standard genome sequencing and annotation.</title>
        <authorList>
            <consortium name="The Broad Institute Genomics Platform"/>
            <consortium name="The Broad Institute Genome Sequencing Center for Infectious Disease"/>
            <person name="Wu L."/>
            <person name="Ma J."/>
        </authorList>
    </citation>
    <scope>NUCLEOTIDE SEQUENCE [LARGE SCALE GENOMIC DNA]</scope>
    <source>
        <strain evidence="2">CCM 8904</strain>
    </source>
</reference>
<dbReference type="InterPro" id="IPR006448">
    <property type="entry name" value="Phage_term_ssu_P27"/>
</dbReference>
<accession>A0ABW1RBW5</accession>
<gene>
    <name evidence="1" type="ORF">ACFQGP_07235</name>
</gene>
<name>A0ABW1RBW5_9LACO</name>
<keyword evidence="2" id="KW-1185">Reference proteome</keyword>
<dbReference type="RefSeq" id="WP_125552694.1">
    <property type="nucleotide sequence ID" value="NZ_JBHSSL010000041.1"/>
</dbReference>